<dbReference type="EMBL" id="CP015267">
    <property type="protein sequence ID" value="ASL14509.1"/>
    <property type="molecule type" value="Genomic_DNA"/>
</dbReference>
<reference evidence="3 5" key="2">
    <citation type="submission" date="2023-06" db="EMBL/GenBank/DDBJ databases">
        <title>Itaconate inhibition of nontuberculous mycobacteria.</title>
        <authorList>
            <person name="Breen P."/>
            <person name="Zimbric M."/>
            <person name="Caverly L."/>
        </authorList>
    </citation>
    <scope>NUCLEOTIDE SEQUENCE [LARGE SCALE GENOMIC DNA]</scope>
    <source>
        <strain evidence="3 5">FLAC1071</strain>
    </source>
</reference>
<dbReference type="InterPro" id="IPR050483">
    <property type="entry name" value="CoA-transferase_III_domain"/>
</dbReference>
<name>A0A7U5MJ55_MYCIT</name>
<proteinExistence type="predicted"/>
<dbReference type="Gene3D" id="3.40.50.10540">
    <property type="entry name" value="Crotonobetainyl-coa:carnitine coa-transferase, domain 1"/>
    <property type="match status" value="2"/>
</dbReference>
<dbReference type="InterPro" id="IPR023606">
    <property type="entry name" value="CoA-Trfase_III_dom_1_sf"/>
</dbReference>
<reference evidence="2 4" key="1">
    <citation type="journal article" date="2017" name="Lancet Infect. Dis.">
        <title>Global outbreak of severe Mycobacterium chimaera disease after cardiac surgery: a molecular epidemiological study.</title>
        <authorList>
            <person name="van Ingen J."/>
            <person name="Kohl T."/>
            <person name="Kranzer K."/>
            <person name="Hasse B."/>
            <person name="Keller P."/>
            <person name="Szafranska A."/>
            <person name="Hillemann D."/>
            <person name="Chand M."/>
            <person name="Schreiber P."/>
            <person name="Sommerstein R."/>
            <person name="Berger C."/>
            <person name="Genoni M."/>
            <person name="Ruegg C."/>
            <person name="Troillet N."/>
            <person name="Widmer A.F."/>
            <person name="Becker S.L."/>
            <person name="Herrmann M."/>
            <person name="Eckmanns T."/>
            <person name="Haller S."/>
            <person name="Hoeller C."/>
            <person name="Debast S.B."/>
            <person name="Wolfhagen M.J."/>
            <person name="Hopman J."/>
            <person name="Kluytmans J."/>
            <person name="Langelaar M."/>
            <person name="Notermans D.W."/>
            <person name="ten Oever J."/>
            <person name="van den Barselaar P."/>
            <person name="Vonk A.B.A."/>
            <person name="Vos M.C."/>
            <person name="Ahmed N."/>
            <person name="Brown T."/>
            <person name="Crook D."/>
            <person name="Lamagni T."/>
            <person name="Phin N."/>
            <person name="Smith E.G."/>
            <person name="Zambon M."/>
            <person name="Serr A."/>
            <person name="Goetting T."/>
            <person name="Ebner W."/>
            <person name="Thuermer A."/>
            <person name="Utpatel C."/>
            <person name="Sproer C."/>
            <person name="Bunk B."/>
            <person name="Nubel U."/>
            <person name="Bloemberg G."/>
            <person name="Bottger E."/>
            <person name="Niemann S."/>
            <person name="Wagner D."/>
            <person name="Sax H."/>
        </authorList>
    </citation>
    <scope>NUCLEOTIDE SEQUENCE [LARGE SCALE GENOMIC DNA]</scope>
    <source>
        <strain evidence="2 4">ZUERICH-2</strain>
    </source>
</reference>
<protein>
    <submittedName>
        <fullName evidence="2">Caib/baif family protein</fullName>
    </submittedName>
    <submittedName>
        <fullName evidence="3">CoA transferase</fullName>
        <ecNumber evidence="3">2.8.3.-</ecNumber>
    </submittedName>
</protein>
<organism evidence="2 4">
    <name type="scientific">Mycobacterium intracellulare subsp. chimaera</name>
    <dbReference type="NCBI Taxonomy" id="222805"/>
    <lineage>
        <taxon>Bacteria</taxon>
        <taxon>Bacillati</taxon>
        <taxon>Actinomycetota</taxon>
        <taxon>Actinomycetes</taxon>
        <taxon>Mycobacteriales</taxon>
        <taxon>Mycobacteriaceae</taxon>
        <taxon>Mycobacterium</taxon>
        <taxon>Mycobacterium avium complex (MAC)</taxon>
    </lineage>
</organism>
<dbReference type="Proteomes" id="UP001529272">
    <property type="component" value="Unassembled WGS sequence"/>
</dbReference>
<dbReference type="PANTHER" id="PTHR48207">
    <property type="entry name" value="SUCCINATE--HYDROXYMETHYLGLUTARATE COA-TRANSFERASE"/>
    <property type="match status" value="1"/>
</dbReference>
<reference evidence="3" key="4">
    <citation type="submission" date="2023-06" db="EMBL/GenBank/DDBJ databases">
        <authorList>
            <person name="Spilker T."/>
        </authorList>
    </citation>
    <scope>NUCLEOTIDE SEQUENCE</scope>
    <source>
        <strain evidence="3">FLAC1071</strain>
    </source>
</reference>
<evidence type="ECO:0000313" key="4">
    <source>
        <dbReference type="Proteomes" id="UP000198286"/>
    </source>
</evidence>
<dbReference type="InterPro" id="IPR044855">
    <property type="entry name" value="CoA-Trfase_III_dom3_sf"/>
</dbReference>
<evidence type="ECO:0000313" key="3">
    <source>
        <dbReference type="EMBL" id="MDM3928869.1"/>
    </source>
</evidence>
<accession>A0A7U5MJ55</accession>
<dbReference type="RefSeq" id="WP_089151553.1">
    <property type="nucleotide sequence ID" value="NZ_CP015267.1"/>
</dbReference>
<evidence type="ECO:0000256" key="1">
    <source>
        <dbReference type="ARBA" id="ARBA00022679"/>
    </source>
</evidence>
<dbReference type="PANTHER" id="PTHR48207:SF3">
    <property type="entry name" value="SUCCINATE--HYDROXYMETHYLGLUTARATE COA-TRANSFERASE"/>
    <property type="match status" value="1"/>
</dbReference>
<evidence type="ECO:0000313" key="2">
    <source>
        <dbReference type="EMBL" id="ASL14509.1"/>
    </source>
</evidence>
<keyword evidence="1 3" id="KW-0808">Transferase</keyword>
<dbReference type="GO" id="GO:0008410">
    <property type="term" value="F:CoA-transferase activity"/>
    <property type="evidence" value="ECO:0007669"/>
    <property type="project" value="TreeGrafter"/>
</dbReference>
<sequence length="800" mass="86660">MNRPLAGLRVVELASEIAGPYCAKLLVDLGADVRKVEPPSGDPLRRWGPFPPGGPHPERSGLFEYLNAGKRGATVDFAHQDGLEVLREMISLADVLVEDLPGGAPERQAWGLDAQTLARVNPDLVVVRISSFGQEGPLRDRVTTPLTLQAAAGWINVREPGRAPLQAGARIPEYIAGGYAALGALTALRVATAETNRPVEVDVSMFESLLATLPYPMLMAARLKSLGLPTNSKAAPMLGIVRASDGWIGINCLTGQHWLDVCAMVGLPEFGDHQLAIMLGGPERDEFFAKAQPFLDSMSVADLVELSQAMRIPAAPITDGDTILGCPQYAQRGFFVDAATDGWRFTRPGAPFRLSKTPVPPPLPAPALRTNNAQATWSKRDAPRPTGDVVVDVSLPFAGLKVFDLSTFWAGAYLTCYLGAFGADVIKVESIQRPDGHRYSGSLLREGDDWYERGPLWQGTNLNKRDITLDLTSVTGRELALRLAAEADVVVENFSPRVVEQFGLDYDSVARVNPGVIMVRMPGFGLQGPWRDYVGWALNIEQVSGMSAATGYADGPPCNLQGPADPIAGVHACVALLAALEHRRSTGEGQLIEAAQIEVGAAVTAEPVIEYSLTGAVRPREGNRHRDYAQGVYSTGNIDEWVALSVRHDGDWRAVLDAIDRPDLRDDPRFASAAARRENHDEFDEVLANWTCGRTAEEVVATFGRHGVPAERLLTADRMYDVEQLDARGFYQDLDHSITGRQRFPGWPFRISPGPTHQHRAAAPTLGQHNAEVLGALGLSAQEIAALREQRVIGERVLNA</sequence>
<dbReference type="EC" id="2.8.3.-" evidence="3"/>
<dbReference type="InterPro" id="IPR003673">
    <property type="entry name" value="CoA-Trfase_fam_III"/>
</dbReference>
<dbReference type="Gene3D" id="3.30.1540.10">
    <property type="entry name" value="formyl-coa transferase, domain 3"/>
    <property type="match status" value="2"/>
</dbReference>
<dbReference type="SUPFAM" id="SSF89796">
    <property type="entry name" value="CoA-transferase family III (CaiB/BaiF)"/>
    <property type="match status" value="2"/>
</dbReference>
<dbReference type="AlphaFoldDB" id="A0A7U5MJ55"/>
<reference evidence="5" key="3">
    <citation type="submission" date="2023-06" db="EMBL/GenBank/DDBJ databases">
        <title>Itaconate inhibition of nontuberculous mycobacteria.</title>
        <authorList>
            <person name="Spilker T."/>
        </authorList>
    </citation>
    <scope>NUCLEOTIDE SEQUENCE [LARGE SCALE GENOMIC DNA]</scope>
    <source>
        <strain evidence="5">FLAC1071</strain>
    </source>
</reference>
<dbReference type="Proteomes" id="UP000198286">
    <property type="component" value="Chromosome"/>
</dbReference>
<evidence type="ECO:0000313" key="5">
    <source>
        <dbReference type="Proteomes" id="UP001529272"/>
    </source>
</evidence>
<keyword evidence="5" id="KW-1185">Reference proteome</keyword>
<gene>
    <name evidence="2" type="ORF">MYCOZU2_02092</name>
    <name evidence="3" type="ORF">QRB35_23060</name>
</gene>
<dbReference type="EMBL" id="JASZZX010000027">
    <property type="protein sequence ID" value="MDM3928869.1"/>
    <property type="molecule type" value="Genomic_DNA"/>
</dbReference>
<dbReference type="Pfam" id="PF02515">
    <property type="entry name" value="CoA_transf_3"/>
    <property type="match status" value="2"/>
</dbReference>